<dbReference type="Pfam" id="PF03478">
    <property type="entry name" value="Beta-prop_KIB1-4"/>
    <property type="match status" value="1"/>
</dbReference>
<dbReference type="SUPFAM" id="SSF81383">
    <property type="entry name" value="F-box domain"/>
    <property type="match status" value="1"/>
</dbReference>
<dbReference type="Pfam" id="PF12937">
    <property type="entry name" value="F-box-like"/>
    <property type="match status" value="1"/>
</dbReference>
<dbReference type="AlphaFoldDB" id="A0A438JSS9"/>
<dbReference type="CDD" id="cd09917">
    <property type="entry name" value="F-box_SF"/>
    <property type="match status" value="1"/>
</dbReference>
<feature type="domain" description="F-box" evidence="1">
    <location>
        <begin position="38"/>
        <end position="84"/>
    </location>
</feature>
<dbReference type="Gene3D" id="1.20.1280.50">
    <property type="match status" value="1"/>
</dbReference>
<evidence type="ECO:0000313" key="3">
    <source>
        <dbReference type="Proteomes" id="UP000288805"/>
    </source>
</evidence>
<accession>A0A438JSS9</accession>
<dbReference type="Proteomes" id="UP000288805">
    <property type="component" value="Unassembled WGS sequence"/>
</dbReference>
<dbReference type="InterPro" id="IPR001810">
    <property type="entry name" value="F-box_dom"/>
</dbReference>
<reference evidence="2 3" key="1">
    <citation type="journal article" date="2018" name="PLoS Genet.">
        <title>Population sequencing reveals clonal diversity and ancestral inbreeding in the grapevine cultivar Chardonnay.</title>
        <authorList>
            <person name="Roach M.J."/>
            <person name="Johnson D.L."/>
            <person name="Bohlmann J."/>
            <person name="van Vuuren H.J."/>
            <person name="Jones S.J."/>
            <person name="Pretorius I.S."/>
            <person name="Schmidt S.A."/>
            <person name="Borneman A.R."/>
        </authorList>
    </citation>
    <scope>NUCLEOTIDE SEQUENCE [LARGE SCALE GENOMIC DNA]</scope>
    <source>
        <strain evidence="3">cv. Chardonnay</strain>
        <tissue evidence="2">Leaf</tissue>
    </source>
</reference>
<protein>
    <submittedName>
        <fullName evidence="2">F-box protein</fullName>
    </submittedName>
</protein>
<comment type="caution">
    <text evidence="2">The sequence shown here is derived from an EMBL/GenBank/DDBJ whole genome shotgun (WGS) entry which is preliminary data.</text>
</comment>
<gene>
    <name evidence="2" type="primary">VvCHDp000474_0</name>
    <name evidence="2" type="ORF">CK203_009630</name>
</gene>
<organism evidence="2 3">
    <name type="scientific">Vitis vinifera</name>
    <name type="common">Grape</name>
    <dbReference type="NCBI Taxonomy" id="29760"/>
    <lineage>
        <taxon>Eukaryota</taxon>
        <taxon>Viridiplantae</taxon>
        <taxon>Streptophyta</taxon>
        <taxon>Embryophyta</taxon>
        <taxon>Tracheophyta</taxon>
        <taxon>Spermatophyta</taxon>
        <taxon>Magnoliopsida</taxon>
        <taxon>eudicotyledons</taxon>
        <taxon>Gunneridae</taxon>
        <taxon>Pentapetalae</taxon>
        <taxon>rosids</taxon>
        <taxon>Vitales</taxon>
        <taxon>Vitaceae</taxon>
        <taxon>Viteae</taxon>
        <taxon>Vitis</taxon>
    </lineage>
</organism>
<evidence type="ECO:0000313" key="2">
    <source>
        <dbReference type="EMBL" id="RVX12022.1"/>
    </source>
</evidence>
<dbReference type="InterPro" id="IPR005174">
    <property type="entry name" value="KIB1-4_b-propeller"/>
</dbReference>
<dbReference type="InterPro" id="IPR036047">
    <property type="entry name" value="F-box-like_dom_sf"/>
</dbReference>
<proteinExistence type="predicted"/>
<dbReference type="PANTHER" id="PTHR45463:SF4">
    <property type="entry name" value="REGULATION PROTEIN, PUTATIVE-RELATED"/>
    <property type="match status" value="1"/>
</dbReference>
<sequence>MIHDSVKFRVFTGFSRLAETTADKQAITNAEKAVTLELQSWSDLPAELLELIMSCLTLEENIRASAVCKRWYSVAIATRVVNQTPWIMFFPKVGDTYEFYDPLQRETYCIDLPELCGSRVCSTIDGWLLLYRPRTHRVFFFNPFTRESIKLPRYEMSYQIVSVSAAPTSASCVVFTIKHISPTVVAISTCHAGATEWTTVNHQNRLPFVSSIWNKLVYCNGLFYCLSLTGWLGVFDPDDRSWIYYPRKQYHDWGEQDPLRAFGLYRHKTSQPSVEELYCHRPTMYALNKNYCQIRLIALRTETTGKLGRKLPSEMLPFSF</sequence>
<dbReference type="EMBL" id="QGNW01000029">
    <property type="protein sequence ID" value="RVX12022.1"/>
    <property type="molecule type" value="Genomic_DNA"/>
</dbReference>
<dbReference type="PROSITE" id="PS50181">
    <property type="entry name" value="FBOX"/>
    <property type="match status" value="1"/>
</dbReference>
<dbReference type="SMART" id="SM00256">
    <property type="entry name" value="FBOX"/>
    <property type="match status" value="1"/>
</dbReference>
<dbReference type="PANTHER" id="PTHR45463">
    <property type="entry name" value="OS09G0392200 PROTEIN"/>
    <property type="match status" value="1"/>
</dbReference>
<name>A0A438JSS9_VITVI</name>
<evidence type="ECO:0000259" key="1">
    <source>
        <dbReference type="PROSITE" id="PS50181"/>
    </source>
</evidence>